<dbReference type="EMBL" id="JBJUIK010000012">
    <property type="protein sequence ID" value="KAL3509785.1"/>
    <property type="molecule type" value="Genomic_DNA"/>
</dbReference>
<organism evidence="1 2">
    <name type="scientific">Cinchona calisaya</name>
    <dbReference type="NCBI Taxonomy" id="153742"/>
    <lineage>
        <taxon>Eukaryota</taxon>
        <taxon>Viridiplantae</taxon>
        <taxon>Streptophyta</taxon>
        <taxon>Embryophyta</taxon>
        <taxon>Tracheophyta</taxon>
        <taxon>Spermatophyta</taxon>
        <taxon>Magnoliopsida</taxon>
        <taxon>eudicotyledons</taxon>
        <taxon>Gunneridae</taxon>
        <taxon>Pentapetalae</taxon>
        <taxon>asterids</taxon>
        <taxon>lamiids</taxon>
        <taxon>Gentianales</taxon>
        <taxon>Rubiaceae</taxon>
        <taxon>Cinchonoideae</taxon>
        <taxon>Cinchoneae</taxon>
        <taxon>Cinchona</taxon>
    </lineage>
</organism>
<gene>
    <name evidence="1" type="ORF">ACH5RR_029186</name>
</gene>
<comment type="caution">
    <text evidence="1">The sequence shown here is derived from an EMBL/GenBank/DDBJ whole genome shotgun (WGS) entry which is preliminary data.</text>
</comment>
<keyword evidence="2" id="KW-1185">Reference proteome</keyword>
<proteinExistence type="predicted"/>
<dbReference type="AlphaFoldDB" id="A0ABD2YUU6"/>
<accession>A0ABD2YUU6</accession>
<dbReference type="Proteomes" id="UP001630127">
    <property type="component" value="Unassembled WGS sequence"/>
</dbReference>
<sequence>MPIDSLINSLTSFELKLKYKVQDEKEARSNRSIALKVSQNIYASSLAKQDILQMKVHPRRRKGKGSLTSTTSKLHGMIAIRMEKLKKNMRRIKWLLWLMAIMRKTGRFGCK</sequence>
<evidence type="ECO:0000313" key="2">
    <source>
        <dbReference type="Proteomes" id="UP001630127"/>
    </source>
</evidence>
<evidence type="ECO:0000313" key="1">
    <source>
        <dbReference type="EMBL" id="KAL3509785.1"/>
    </source>
</evidence>
<reference evidence="1 2" key="1">
    <citation type="submission" date="2024-11" db="EMBL/GenBank/DDBJ databases">
        <title>A near-complete genome assembly of Cinchona calisaya.</title>
        <authorList>
            <person name="Lian D.C."/>
            <person name="Zhao X.W."/>
            <person name="Wei L."/>
        </authorList>
    </citation>
    <scope>NUCLEOTIDE SEQUENCE [LARGE SCALE GENOMIC DNA]</scope>
    <source>
        <tissue evidence="1">Nenye</tissue>
    </source>
</reference>
<protein>
    <submittedName>
        <fullName evidence="1">Uncharacterized protein</fullName>
    </submittedName>
</protein>
<name>A0ABD2YUU6_9GENT</name>